<dbReference type="HOGENOM" id="CLU_2765339_0_0_1"/>
<sequence>HEKLEFTWQHRRCTALQSLTSREKKEEYKRAARQALPFHFACAQKLPLPPAACSCRASLARISSPPLLEA</sequence>
<name>J3KVW8_ORYBR</name>
<protein>
    <submittedName>
        <fullName evidence="1">Uncharacterized protein</fullName>
    </submittedName>
</protein>
<dbReference type="AlphaFoldDB" id="J3KVW8"/>
<accession>J3KVW8</accession>
<organism evidence="1">
    <name type="scientific">Oryza brachyantha</name>
    <name type="common">malo sina</name>
    <dbReference type="NCBI Taxonomy" id="4533"/>
    <lineage>
        <taxon>Eukaryota</taxon>
        <taxon>Viridiplantae</taxon>
        <taxon>Streptophyta</taxon>
        <taxon>Embryophyta</taxon>
        <taxon>Tracheophyta</taxon>
        <taxon>Spermatophyta</taxon>
        <taxon>Magnoliopsida</taxon>
        <taxon>Liliopsida</taxon>
        <taxon>Poales</taxon>
        <taxon>Poaceae</taxon>
        <taxon>BOP clade</taxon>
        <taxon>Oryzoideae</taxon>
        <taxon>Oryzeae</taxon>
        <taxon>Oryzinae</taxon>
        <taxon>Oryza</taxon>
    </lineage>
</organism>
<dbReference type="EnsemblPlants" id="OB01G11240.1">
    <property type="protein sequence ID" value="OB01G11240.1"/>
    <property type="gene ID" value="OB01G11240"/>
</dbReference>
<evidence type="ECO:0000313" key="2">
    <source>
        <dbReference type="Proteomes" id="UP000006038"/>
    </source>
</evidence>
<reference evidence="1" key="1">
    <citation type="journal article" date="2013" name="Nat. Commun.">
        <title>Whole-genome sequencing of Oryza brachyantha reveals mechanisms underlying Oryza genome evolution.</title>
        <authorList>
            <person name="Chen J."/>
            <person name="Huang Q."/>
            <person name="Gao D."/>
            <person name="Wang J."/>
            <person name="Lang Y."/>
            <person name="Liu T."/>
            <person name="Li B."/>
            <person name="Bai Z."/>
            <person name="Luis Goicoechea J."/>
            <person name="Liang C."/>
            <person name="Chen C."/>
            <person name="Zhang W."/>
            <person name="Sun S."/>
            <person name="Liao Y."/>
            <person name="Zhang X."/>
            <person name="Yang L."/>
            <person name="Song C."/>
            <person name="Wang M."/>
            <person name="Shi J."/>
            <person name="Liu G."/>
            <person name="Liu J."/>
            <person name="Zhou H."/>
            <person name="Zhou W."/>
            <person name="Yu Q."/>
            <person name="An N."/>
            <person name="Chen Y."/>
            <person name="Cai Q."/>
            <person name="Wang B."/>
            <person name="Liu B."/>
            <person name="Min J."/>
            <person name="Huang Y."/>
            <person name="Wu H."/>
            <person name="Li Z."/>
            <person name="Zhang Y."/>
            <person name="Yin Y."/>
            <person name="Song W."/>
            <person name="Jiang J."/>
            <person name="Jackson S.A."/>
            <person name="Wing R.A."/>
            <person name="Wang J."/>
            <person name="Chen M."/>
        </authorList>
    </citation>
    <scope>NUCLEOTIDE SEQUENCE [LARGE SCALE GENOMIC DNA]</scope>
    <source>
        <strain evidence="1">cv. IRGC 101232</strain>
    </source>
</reference>
<evidence type="ECO:0000313" key="1">
    <source>
        <dbReference type="EnsemblPlants" id="OB01G11240.1"/>
    </source>
</evidence>
<dbReference type="Proteomes" id="UP000006038">
    <property type="component" value="Chromosome 1"/>
</dbReference>
<reference evidence="1" key="2">
    <citation type="submission" date="2013-04" db="UniProtKB">
        <authorList>
            <consortium name="EnsemblPlants"/>
        </authorList>
    </citation>
    <scope>IDENTIFICATION</scope>
</reference>
<proteinExistence type="predicted"/>
<dbReference type="Gramene" id="OB01G11240.1">
    <property type="protein sequence ID" value="OB01G11240.1"/>
    <property type="gene ID" value="OB01G11240"/>
</dbReference>
<keyword evidence="2" id="KW-1185">Reference proteome</keyword>